<gene>
    <name evidence="16" type="primary">Rnf17</name>
    <name evidence="16" type="ORF">GEOCAL_R04993</name>
</gene>
<dbReference type="AlphaFoldDB" id="A0A7K4J3R5"/>
<keyword evidence="10" id="KW-0744">Spermatogenesis</keyword>
<dbReference type="Gene3D" id="2.30.30.140">
    <property type="match status" value="2"/>
</dbReference>
<accession>A0A7K4J3R5</accession>
<evidence type="ECO:0000256" key="2">
    <source>
        <dbReference type="ARBA" id="ARBA00004496"/>
    </source>
</evidence>
<dbReference type="GO" id="GO:0005634">
    <property type="term" value="C:nucleus"/>
    <property type="evidence" value="ECO:0007669"/>
    <property type="project" value="UniProtKB-SubCell"/>
</dbReference>
<comment type="function">
    <text evidence="12">Seems to be involved in regulation of transcriptional activity of MYC. In vitro, inhibits DNA-binding activity of Mad-MAX heterodimers. Can recruit Mad transcriptional repressors (MXD1, MXD3, MXD4 and MXI1) to the cytoplasm. May be involved in spermiogenesis.</text>
</comment>
<sequence>KFFQAVVSFVGTDGTIYIIPKSFESEMNRLMDEIKRNFQYLDPLESYCWKEGEACLVRVSDNKWLRGKVVKLGDSAFEVQFIDRGCTERIPPCDLYPTTLYADIHPFCIPCQLYKTVPIGNVWQKEAVCYLQEILLTDKEVDIQVQDLPDKPWGKLSISLYFGGISLASFMAHQKYCIAEDSEDRRQLEILEGYDIVWLTYELPPLPVPGDIFPVKVTHLVSPNEVYIFLDPCKLHQKPLATEGGASSDTQWESLDEALKWCTENMDSIPLTTEFQTEMPCLAQYSDGLWYRAKLLSILKSDPVEILLQFVDFGSFSVVSPSR</sequence>
<dbReference type="GO" id="GO:0030154">
    <property type="term" value="P:cell differentiation"/>
    <property type="evidence" value="ECO:0007669"/>
    <property type="project" value="UniProtKB-KW"/>
</dbReference>
<dbReference type="PROSITE" id="PS50304">
    <property type="entry name" value="TUDOR"/>
    <property type="match status" value="2"/>
</dbReference>
<keyword evidence="3" id="KW-0217">Developmental protein</keyword>
<dbReference type="PANTHER" id="PTHR16442:SF1">
    <property type="entry name" value="RING FINGER PROTEIN 17"/>
    <property type="match status" value="1"/>
</dbReference>
<keyword evidence="5" id="KW-0479">Metal-binding</keyword>
<evidence type="ECO:0000256" key="12">
    <source>
        <dbReference type="ARBA" id="ARBA00057086"/>
    </source>
</evidence>
<keyword evidence="11" id="KW-0539">Nucleus</keyword>
<keyword evidence="4" id="KW-0963">Cytoplasm</keyword>
<feature type="non-terminal residue" evidence="16">
    <location>
        <position position="1"/>
    </location>
</feature>
<evidence type="ECO:0000256" key="10">
    <source>
        <dbReference type="ARBA" id="ARBA00022871"/>
    </source>
</evidence>
<dbReference type="EMBL" id="VWPV01011957">
    <property type="protein sequence ID" value="NWH59964.1"/>
    <property type="molecule type" value="Genomic_DNA"/>
</dbReference>
<keyword evidence="6" id="KW-0677">Repeat</keyword>
<evidence type="ECO:0000313" key="17">
    <source>
        <dbReference type="Proteomes" id="UP000531151"/>
    </source>
</evidence>
<keyword evidence="9" id="KW-0862">Zinc</keyword>
<evidence type="ECO:0000256" key="14">
    <source>
        <dbReference type="ARBA" id="ARBA00072636"/>
    </source>
</evidence>
<evidence type="ECO:0000256" key="5">
    <source>
        <dbReference type="ARBA" id="ARBA00022723"/>
    </source>
</evidence>
<evidence type="ECO:0000256" key="8">
    <source>
        <dbReference type="ARBA" id="ARBA00022782"/>
    </source>
</evidence>
<keyword evidence="7" id="KW-0863">Zinc-finger</keyword>
<evidence type="ECO:0000256" key="13">
    <source>
        <dbReference type="ARBA" id="ARBA00062119"/>
    </source>
</evidence>
<dbReference type="SUPFAM" id="SSF63748">
    <property type="entry name" value="Tudor/PWWP/MBT"/>
    <property type="match status" value="2"/>
</dbReference>
<dbReference type="SMART" id="SM00333">
    <property type="entry name" value="TUDOR"/>
    <property type="match status" value="2"/>
</dbReference>
<dbReference type="InterPro" id="IPR002999">
    <property type="entry name" value="Tudor"/>
</dbReference>
<evidence type="ECO:0000256" key="1">
    <source>
        <dbReference type="ARBA" id="ARBA00004123"/>
    </source>
</evidence>
<dbReference type="GO" id="GO:0008270">
    <property type="term" value="F:zinc ion binding"/>
    <property type="evidence" value="ECO:0007669"/>
    <property type="project" value="UniProtKB-KW"/>
</dbReference>
<dbReference type="Proteomes" id="UP000531151">
    <property type="component" value="Unassembled WGS sequence"/>
</dbReference>
<dbReference type="PANTHER" id="PTHR16442">
    <property type="entry name" value="RING FINGER PROTEIN 17"/>
    <property type="match status" value="1"/>
</dbReference>
<evidence type="ECO:0000256" key="7">
    <source>
        <dbReference type="ARBA" id="ARBA00022771"/>
    </source>
</evidence>
<feature type="domain" description="Tudor" evidence="15">
    <location>
        <begin position="274"/>
        <end position="323"/>
    </location>
</feature>
<dbReference type="OrthoDB" id="5800423at2759"/>
<protein>
    <recommendedName>
        <fullName evidence="14">RING finger protein 17</fullName>
    </recommendedName>
</protein>
<evidence type="ECO:0000256" key="6">
    <source>
        <dbReference type="ARBA" id="ARBA00022737"/>
    </source>
</evidence>
<comment type="caution">
    <text evidence="16">The sequence shown here is derived from an EMBL/GenBank/DDBJ whole genome shotgun (WGS) entry which is preliminary data.</text>
</comment>
<evidence type="ECO:0000256" key="9">
    <source>
        <dbReference type="ARBA" id="ARBA00022833"/>
    </source>
</evidence>
<comment type="subcellular location">
    <subcellularLocation>
        <location evidence="2">Cytoplasm</location>
    </subcellularLocation>
    <subcellularLocation>
        <location evidence="1">Nucleus</location>
    </subcellularLocation>
</comment>
<keyword evidence="8" id="KW-0221">Differentiation</keyword>
<evidence type="ECO:0000313" key="16">
    <source>
        <dbReference type="EMBL" id="NWH59964.1"/>
    </source>
</evidence>
<evidence type="ECO:0000256" key="11">
    <source>
        <dbReference type="ARBA" id="ARBA00023242"/>
    </source>
</evidence>
<dbReference type="GO" id="GO:0007283">
    <property type="term" value="P:spermatogenesis"/>
    <property type="evidence" value="ECO:0007669"/>
    <property type="project" value="UniProtKB-KW"/>
</dbReference>
<evidence type="ECO:0000256" key="4">
    <source>
        <dbReference type="ARBA" id="ARBA00022490"/>
    </source>
</evidence>
<feature type="non-terminal residue" evidence="16">
    <location>
        <position position="323"/>
    </location>
</feature>
<dbReference type="FunFam" id="2.30.30.140:FF:000114">
    <property type="entry name" value="RING finger protein 17"/>
    <property type="match status" value="1"/>
</dbReference>
<reference evidence="16 17" key="1">
    <citation type="submission" date="2019-09" db="EMBL/GenBank/DDBJ databases">
        <title>Bird 10,000 Genomes (B10K) Project - Family phase.</title>
        <authorList>
            <person name="Zhang G."/>
        </authorList>
    </citation>
    <scope>NUCLEOTIDE SEQUENCE [LARGE SCALE GENOMIC DNA]</scope>
    <source>
        <strain evidence="16">B10K-CU-031-07</strain>
        <tissue evidence="16">Muscle</tissue>
    </source>
</reference>
<dbReference type="Pfam" id="PF00567">
    <property type="entry name" value="TUDOR"/>
    <property type="match status" value="2"/>
</dbReference>
<keyword evidence="17" id="KW-1185">Reference proteome</keyword>
<name>A0A7K4J3R5_GEOCA</name>
<comment type="subunit">
    <text evidence="13">Interacts with MXD1, MXD3, MXD4, MXI1 and PIWIL1. Self-associates.</text>
</comment>
<evidence type="ECO:0000256" key="3">
    <source>
        <dbReference type="ARBA" id="ARBA00022473"/>
    </source>
</evidence>
<evidence type="ECO:0000259" key="15">
    <source>
        <dbReference type="PROSITE" id="PS50304"/>
    </source>
</evidence>
<proteinExistence type="predicted"/>
<dbReference type="GO" id="GO:0005737">
    <property type="term" value="C:cytoplasm"/>
    <property type="evidence" value="ECO:0007669"/>
    <property type="project" value="UniProtKB-SubCell"/>
</dbReference>
<feature type="domain" description="Tudor" evidence="15">
    <location>
        <begin position="48"/>
        <end position="105"/>
    </location>
</feature>
<organism evidence="16 17">
    <name type="scientific">Geococcyx californianus</name>
    <name type="common">Greater roadrunner</name>
    <name type="synonym">Saurothera californiana</name>
    <dbReference type="NCBI Taxonomy" id="8947"/>
    <lineage>
        <taxon>Eukaryota</taxon>
        <taxon>Metazoa</taxon>
        <taxon>Chordata</taxon>
        <taxon>Craniata</taxon>
        <taxon>Vertebrata</taxon>
        <taxon>Euteleostomi</taxon>
        <taxon>Archelosauria</taxon>
        <taxon>Archosauria</taxon>
        <taxon>Dinosauria</taxon>
        <taxon>Saurischia</taxon>
        <taxon>Theropoda</taxon>
        <taxon>Coelurosauria</taxon>
        <taxon>Aves</taxon>
        <taxon>Neognathae</taxon>
        <taxon>Neoaves</taxon>
        <taxon>Otidimorphae</taxon>
        <taxon>Cuculiformes</taxon>
        <taxon>Neomorphidae</taxon>
        <taxon>Geococcyx</taxon>
    </lineage>
</organism>